<evidence type="ECO:0000256" key="2">
    <source>
        <dbReference type="ARBA" id="ARBA00022574"/>
    </source>
</evidence>
<dbReference type="InterPro" id="IPR036322">
    <property type="entry name" value="WD40_repeat_dom_sf"/>
</dbReference>
<evidence type="ECO:0008006" key="6">
    <source>
        <dbReference type="Google" id="ProtNLM"/>
    </source>
</evidence>
<dbReference type="Pfam" id="PF00400">
    <property type="entry name" value="WD40"/>
    <property type="match status" value="3"/>
</dbReference>
<dbReference type="InterPro" id="IPR015943">
    <property type="entry name" value="WD40/YVTN_repeat-like_dom_sf"/>
</dbReference>
<evidence type="ECO:0000313" key="5">
    <source>
        <dbReference type="Proteomes" id="UP001374584"/>
    </source>
</evidence>
<organism evidence="4 5">
    <name type="scientific">Phaseolus coccineus</name>
    <name type="common">Scarlet runner bean</name>
    <name type="synonym">Phaseolus multiflorus</name>
    <dbReference type="NCBI Taxonomy" id="3886"/>
    <lineage>
        <taxon>Eukaryota</taxon>
        <taxon>Viridiplantae</taxon>
        <taxon>Streptophyta</taxon>
        <taxon>Embryophyta</taxon>
        <taxon>Tracheophyta</taxon>
        <taxon>Spermatophyta</taxon>
        <taxon>Magnoliopsida</taxon>
        <taxon>eudicotyledons</taxon>
        <taxon>Gunneridae</taxon>
        <taxon>Pentapetalae</taxon>
        <taxon>rosids</taxon>
        <taxon>fabids</taxon>
        <taxon>Fabales</taxon>
        <taxon>Fabaceae</taxon>
        <taxon>Papilionoideae</taxon>
        <taxon>50 kb inversion clade</taxon>
        <taxon>NPAAA clade</taxon>
        <taxon>indigoferoid/millettioid clade</taxon>
        <taxon>Phaseoleae</taxon>
        <taxon>Phaseolus</taxon>
    </lineage>
</organism>
<keyword evidence="2" id="KW-0853">WD repeat</keyword>
<dbReference type="PANTHER" id="PTHR44019:SF20">
    <property type="entry name" value="WD REPEAT-CONTAINING PROTEIN 55"/>
    <property type="match status" value="1"/>
</dbReference>
<dbReference type="PANTHER" id="PTHR44019">
    <property type="entry name" value="WD REPEAT-CONTAINING PROTEIN 55"/>
    <property type="match status" value="1"/>
</dbReference>
<dbReference type="SMART" id="SM00320">
    <property type="entry name" value="WD40"/>
    <property type="match status" value="5"/>
</dbReference>
<dbReference type="Proteomes" id="UP001374584">
    <property type="component" value="Unassembled WGS sequence"/>
</dbReference>
<protein>
    <recommendedName>
        <fullName evidence="6">WD repeat-containing protein 55</fullName>
    </recommendedName>
</protein>
<keyword evidence="3" id="KW-0677">Repeat</keyword>
<keyword evidence="5" id="KW-1185">Reference proteome</keyword>
<name>A0AAN9QH21_PHACN</name>
<dbReference type="SUPFAM" id="SSF50978">
    <property type="entry name" value="WD40 repeat-like"/>
    <property type="match status" value="1"/>
</dbReference>
<dbReference type="Gene3D" id="2.130.10.10">
    <property type="entry name" value="YVTN repeat-like/Quinoprotein amine dehydrogenase"/>
    <property type="match status" value="2"/>
</dbReference>
<dbReference type="PROSITE" id="PS00678">
    <property type="entry name" value="WD_REPEATS_1"/>
    <property type="match status" value="1"/>
</dbReference>
<proteinExistence type="inferred from homology"/>
<comment type="similarity">
    <text evidence="1">Belongs to the WD repeat WDR55 family.</text>
</comment>
<evidence type="ECO:0000256" key="1">
    <source>
        <dbReference type="ARBA" id="ARBA00007625"/>
    </source>
</evidence>
<dbReference type="AlphaFoldDB" id="A0AAN9QH21"/>
<accession>A0AAN9QH21</accession>
<dbReference type="InterPro" id="IPR019775">
    <property type="entry name" value="WD40_repeat_CS"/>
</dbReference>
<comment type="caution">
    <text evidence="4">The sequence shown here is derived from an EMBL/GenBank/DDBJ whole genome shotgun (WGS) entry which is preliminary data.</text>
</comment>
<evidence type="ECO:0000256" key="3">
    <source>
        <dbReference type="ARBA" id="ARBA00022737"/>
    </source>
</evidence>
<gene>
    <name evidence="4" type="ORF">VNO80_26356</name>
</gene>
<reference evidence="4 5" key="1">
    <citation type="submission" date="2024-01" db="EMBL/GenBank/DDBJ databases">
        <title>The genomes of 5 underutilized Papilionoideae crops provide insights into root nodulation and disease resistanc.</title>
        <authorList>
            <person name="Jiang F."/>
        </authorList>
    </citation>
    <scope>NUCLEOTIDE SEQUENCE [LARGE SCALE GENOMIC DNA]</scope>
    <source>
        <strain evidence="4">JINMINGXINNONG_FW02</strain>
        <tissue evidence="4">Leaves</tissue>
    </source>
</reference>
<dbReference type="InterPro" id="IPR001680">
    <property type="entry name" value="WD40_rpt"/>
</dbReference>
<sequence>MEINLGKIAFDVDFHPSDNLVATALISGDLHLYRFSPDIAPVRQWEVHAHRDSCRAARFIDCGRVLLTASSDCSILATDVETGSTITRIHNAHKAAVNRLINLTESTVASGDDGGFIKVWDTRTRSCCNYFNAHENYISDMTFASGEMKLLTTSGDGTLCVCNLRTNTNGRKILCGSQSILILYSWKGFKDISEFRLGMDMNSPVDAMLKLDEDRIITGSENGIINLVGISPNFILPIAEHRGYPVQCLAFSHNRKFLGSIACDEMLKLWDLDSILPDTRNTQREPCAPMGFG</sequence>
<evidence type="ECO:0000313" key="4">
    <source>
        <dbReference type="EMBL" id="KAK7334596.1"/>
    </source>
</evidence>
<dbReference type="InterPro" id="IPR050505">
    <property type="entry name" value="WDR55/POC1"/>
</dbReference>
<dbReference type="EMBL" id="JAYMYR010000010">
    <property type="protein sequence ID" value="KAK7334596.1"/>
    <property type="molecule type" value="Genomic_DNA"/>
</dbReference>